<dbReference type="PROSITE" id="PS50893">
    <property type="entry name" value="ABC_TRANSPORTER_2"/>
    <property type="match status" value="1"/>
</dbReference>
<proteinExistence type="predicted"/>
<evidence type="ECO:0000256" key="4">
    <source>
        <dbReference type="ARBA" id="ARBA00022840"/>
    </source>
</evidence>
<dbReference type="PROSITE" id="PS00211">
    <property type="entry name" value="ABC_TRANSPORTER_1"/>
    <property type="match status" value="1"/>
</dbReference>
<sequence length="287" mass="32248">MDSPISIHHLSKSFGTQNVLSDLDWNIEAGSIVGLLGRNGAGKTTLIESMLGLRECERGEVHLFGESIKQLSSETKARIGYVQQSAELFEWLTPRQMLRYFKALYPCWNDAKVEALMQRWDLPYDKVISKFSGGQKQRLAIIRALAHEPELLILDEPVASLDPAGRRDFLREIVDSVIDKNTTIVFSTHILSDLERVAMKVAFLAGGRIVHEQALDDLMEISLQVTGPASVLSQLQPTKVLQRSALQDGNDRLLGQWTSSQMQELATRSDLRVEKLSLEDLFIEMTK</sequence>
<dbReference type="InterPro" id="IPR003439">
    <property type="entry name" value="ABC_transporter-like_ATP-bd"/>
</dbReference>
<dbReference type="InterPro" id="IPR051782">
    <property type="entry name" value="ABC_Transporter_VariousFunc"/>
</dbReference>
<keyword evidence="7" id="KW-1185">Reference proteome</keyword>
<keyword evidence="2" id="KW-1003">Cell membrane</keyword>
<dbReference type="EMBL" id="CP133720">
    <property type="protein sequence ID" value="WMW79408.1"/>
    <property type="molecule type" value="Genomic_DNA"/>
</dbReference>
<gene>
    <name evidence="6" type="ORF">RF679_12195</name>
</gene>
<protein>
    <submittedName>
        <fullName evidence="6">ABC transporter ATP-binding protein</fullName>
    </submittedName>
</protein>
<keyword evidence="4 6" id="KW-0067">ATP-binding</keyword>
<dbReference type="Pfam" id="PF00005">
    <property type="entry name" value="ABC_tran"/>
    <property type="match status" value="1"/>
</dbReference>
<dbReference type="PANTHER" id="PTHR42939:SF1">
    <property type="entry name" value="ABC TRANSPORTER ATP-BINDING PROTEIN ALBC-RELATED"/>
    <property type="match status" value="1"/>
</dbReference>
<dbReference type="SUPFAM" id="SSF52540">
    <property type="entry name" value="P-loop containing nucleoside triphosphate hydrolases"/>
    <property type="match status" value="1"/>
</dbReference>
<keyword evidence="3" id="KW-0547">Nucleotide-binding</keyword>
<accession>A0ABY9REX9</accession>
<dbReference type="CDD" id="cd03230">
    <property type="entry name" value="ABC_DR_subfamily_A"/>
    <property type="match status" value="1"/>
</dbReference>
<dbReference type="RefSeq" id="WP_309480906.1">
    <property type="nucleotide sequence ID" value="NZ_CP133720.1"/>
</dbReference>
<evidence type="ECO:0000256" key="2">
    <source>
        <dbReference type="ARBA" id="ARBA00022475"/>
    </source>
</evidence>
<dbReference type="PANTHER" id="PTHR42939">
    <property type="entry name" value="ABC TRANSPORTER ATP-BINDING PROTEIN ALBC-RELATED"/>
    <property type="match status" value="1"/>
</dbReference>
<dbReference type="InterPro" id="IPR027417">
    <property type="entry name" value="P-loop_NTPase"/>
</dbReference>
<reference evidence="6" key="1">
    <citation type="submission" date="2023-09" db="EMBL/GenBank/DDBJ databases">
        <title>Undibacterium sp. 20NA77.5 isolated from freshwater.</title>
        <authorList>
            <person name="Le V."/>
            <person name="Ko S.-R."/>
            <person name="Ahn C.-Y."/>
            <person name="Oh H.-M."/>
        </authorList>
    </citation>
    <scope>NUCLEOTIDE SEQUENCE</scope>
    <source>
        <strain evidence="6">20NA77.5</strain>
    </source>
</reference>
<evidence type="ECO:0000313" key="7">
    <source>
        <dbReference type="Proteomes" id="UP001181355"/>
    </source>
</evidence>
<organism evidence="6 7">
    <name type="scientific">Undibacterium cyanobacteriorum</name>
    <dbReference type="NCBI Taxonomy" id="3073561"/>
    <lineage>
        <taxon>Bacteria</taxon>
        <taxon>Pseudomonadati</taxon>
        <taxon>Pseudomonadota</taxon>
        <taxon>Betaproteobacteria</taxon>
        <taxon>Burkholderiales</taxon>
        <taxon>Oxalobacteraceae</taxon>
        <taxon>Undibacterium</taxon>
    </lineage>
</organism>
<evidence type="ECO:0000256" key="3">
    <source>
        <dbReference type="ARBA" id="ARBA00022741"/>
    </source>
</evidence>
<dbReference type="InterPro" id="IPR017871">
    <property type="entry name" value="ABC_transporter-like_CS"/>
</dbReference>
<dbReference type="InterPro" id="IPR003593">
    <property type="entry name" value="AAA+_ATPase"/>
</dbReference>
<dbReference type="GO" id="GO:0005524">
    <property type="term" value="F:ATP binding"/>
    <property type="evidence" value="ECO:0007669"/>
    <property type="project" value="UniProtKB-KW"/>
</dbReference>
<dbReference type="Gene3D" id="3.40.50.300">
    <property type="entry name" value="P-loop containing nucleotide triphosphate hydrolases"/>
    <property type="match status" value="1"/>
</dbReference>
<name>A0ABY9REX9_9BURK</name>
<evidence type="ECO:0000259" key="5">
    <source>
        <dbReference type="PROSITE" id="PS50893"/>
    </source>
</evidence>
<keyword evidence="1" id="KW-0813">Transport</keyword>
<keyword evidence="2" id="KW-0472">Membrane</keyword>
<dbReference type="SMART" id="SM00382">
    <property type="entry name" value="AAA"/>
    <property type="match status" value="1"/>
</dbReference>
<evidence type="ECO:0000256" key="1">
    <source>
        <dbReference type="ARBA" id="ARBA00022448"/>
    </source>
</evidence>
<dbReference type="Proteomes" id="UP001181355">
    <property type="component" value="Chromosome"/>
</dbReference>
<evidence type="ECO:0000313" key="6">
    <source>
        <dbReference type="EMBL" id="WMW79408.1"/>
    </source>
</evidence>
<feature type="domain" description="ABC transporter" evidence="5">
    <location>
        <begin position="5"/>
        <end position="231"/>
    </location>
</feature>